<dbReference type="OrthoDB" id="3798910at2759"/>
<dbReference type="Proteomes" id="UP000193144">
    <property type="component" value="Unassembled WGS sequence"/>
</dbReference>
<reference evidence="1 2" key="1">
    <citation type="submission" date="2016-07" db="EMBL/GenBank/DDBJ databases">
        <title>Pervasive Adenine N6-methylation of Active Genes in Fungi.</title>
        <authorList>
            <consortium name="DOE Joint Genome Institute"/>
            <person name="Mondo S.J."/>
            <person name="Dannebaum R.O."/>
            <person name="Kuo R.C."/>
            <person name="Labutti K."/>
            <person name="Haridas S."/>
            <person name="Kuo A."/>
            <person name="Salamov A."/>
            <person name="Ahrendt S.R."/>
            <person name="Lipzen A."/>
            <person name="Sullivan W."/>
            <person name="Andreopoulos W.B."/>
            <person name="Clum A."/>
            <person name="Lindquist E."/>
            <person name="Daum C."/>
            <person name="Ramamoorthy G.K."/>
            <person name="Gryganskyi A."/>
            <person name="Culley D."/>
            <person name="Magnuson J.K."/>
            <person name="James T.Y."/>
            <person name="O'Malley M.A."/>
            <person name="Stajich J.E."/>
            <person name="Spatafora J.W."/>
            <person name="Visel A."/>
            <person name="Grigoriev I.V."/>
        </authorList>
    </citation>
    <scope>NUCLEOTIDE SEQUENCE [LARGE SCALE GENOMIC DNA]</scope>
    <source>
        <strain evidence="1 2">CBS 115471</strain>
    </source>
</reference>
<protein>
    <submittedName>
        <fullName evidence="1">Uncharacterized protein</fullName>
    </submittedName>
</protein>
<sequence length="140" mass="16199">MYKEAVKKLIDAKQQLRHEKQQTLKNQGGLFCLNSSLILFFPTQEAHPPVRILDDKSLSDHERSKLHRLIKLLDIDRLSEEEAIWFGKALQIMRPELLADVPQKALDLLSDHPPCYTEFSGKDRDEYGSNPLQFFAYDSS</sequence>
<organism evidence="1 2">
    <name type="scientific">Clohesyomyces aquaticus</name>
    <dbReference type="NCBI Taxonomy" id="1231657"/>
    <lineage>
        <taxon>Eukaryota</taxon>
        <taxon>Fungi</taxon>
        <taxon>Dikarya</taxon>
        <taxon>Ascomycota</taxon>
        <taxon>Pezizomycotina</taxon>
        <taxon>Dothideomycetes</taxon>
        <taxon>Pleosporomycetidae</taxon>
        <taxon>Pleosporales</taxon>
        <taxon>Lindgomycetaceae</taxon>
        <taxon>Clohesyomyces</taxon>
    </lineage>
</organism>
<gene>
    <name evidence="1" type="ORF">BCR34DRAFT_592097</name>
</gene>
<keyword evidence="2" id="KW-1185">Reference proteome</keyword>
<evidence type="ECO:0000313" key="2">
    <source>
        <dbReference type="Proteomes" id="UP000193144"/>
    </source>
</evidence>
<name>A0A1Y1YVP6_9PLEO</name>
<dbReference type="EMBL" id="MCFA01000164">
    <property type="protein sequence ID" value="ORY01914.1"/>
    <property type="molecule type" value="Genomic_DNA"/>
</dbReference>
<dbReference type="AlphaFoldDB" id="A0A1Y1YVP6"/>
<evidence type="ECO:0000313" key="1">
    <source>
        <dbReference type="EMBL" id="ORY01914.1"/>
    </source>
</evidence>
<accession>A0A1Y1YVP6</accession>
<comment type="caution">
    <text evidence="1">The sequence shown here is derived from an EMBL/GenBank/DDBJ whole genome shotgun (WGS) entry which is preliminary data.</text>
</comment>
<proteinExistence type="predicted"/>